<dbReference type="PANTHER" id="PTHR21459">
    <property type="entry name" value="PROTEIN CBG08968"/>
    <property type="match status" value="1"/>
</dbReference>
<dbReference type="EnsemblMetazoa" id="PPA36475.1">
    <property type="protein sequence ID" value="PPA36475.1"/>
    <property type="gene ID" value="WBGene00274844"/>
</dbReference>
<feature type="region of interest" description="Disordered" evidence="1">
    <location>
        <begin position="284"/>
        <end position="305"/>
    </location>
</feature>
<dbReference type="InterPro" id="IPR036691">
    <property type="entry name" value="Endo/exonu/phosph_ase_sf"/>
</dbReference>
<accession>A0A2A6CXX8</accession>
<feature type="compositionally biased region" description="Polar residues" evidence="1">
    <location>
        <begin position="284"/>
        <end position="298"/>
    </location>
</feature>
<dbReference type="PANTHER" id="PTHR21459:SF2">
    <property type="entry name" value="PROTEIN CBG08968"/>
    <property type="match status" value="1"/>
</dbReference>
<keyword evidence="3" id="KW-1185">Reference proteome</keyword>
<dbReference type="PRINTS" id="PR01345">
    <property type="entry name" value="CERVTRCPTASE"/>
</dbReference>
<reference evidence="2" key="2">
    <citation type="submission" date="2022-06" db="UniProtKB">
        <authorList>
            <consortium name="EnsemblMetazoa"/>
        </authorList>
    </citation>
    <scope>IDENTIFICATION</scope>
    <source>
        <strain evidence="2">PS312</strain>
    </source>
</reference>
<evidence type="ECO:0000313" key="3">
    <source>
        <dbReference type="Proteomes" id="UP000005239"/>
    </source>
</evidence>
<accession>A0A8R1UN58</accession>
<dbReference type="Pfam" id="PF14529">
    <property type="entry name" value="Exo_endo_phos_2"/>
    <property type="match status" value="1"/>
</dbReference>
<organism evidence="2 3">
    <name type="scientific">Pristionchus pacificus</name>
    <name type="common">Parasitic nematode worm</name>
    <dbReference type="NCBI Taxonomy" id="54126"/>
    <lineage>
        <taxon>Eukaryota</taxon>
        <taxon>Metazoa</taxon>
        <taxon>Ecdysozoa</taxon>
        <taxon>Nematoda</taxon>
        <taxon>Chromadorea</taxon>
        <taxon>Rhabditida</taxon>
        <taxon>Rhabditina</taxon>
        <taxon>Diplogasteromorpha</taxon>
        <taxon>Diplogasteroidea</taxon>
        <taxon>Neodiplogasteridae</taxon>
        <taxon>Pristionchus</taxon>
    </lineage>
</organism>
<evidence type="ECO:0000256" key="1">
    <source>
        <dbReference type="SAM" id="MobiDB-lite"/>
    </source>
</evidence>
<dbReference type="AlphaFoldDB" id="A0A2A6CXX8"/>
<dbReference type="Gene3D" id="3.60.10.10">
    <property type="entry name" value="Endonuclease/exonuclease/phosphatase"/>
    <property type="match status" value="1"/>
</dbReference>
<dbReference type="InterPro" id="IPR005135">
    <property type="entry name" value="Endo/exonuclease/phosphatase"/>
</dbReference>
<dbReference type="GO" id="GO:0003824">
    <property type="term" value="F:catalytic activity"/>
    <property type="evidence" value="ECO:0007669"/>
    <property type="project" value="InterPro"/>
</dbReference>
<reference evidence="3" key="1">
    <citation type="journal article" date="2008" name="Nat. Genet.">
        <title>The Pristionchus pacificus genome provides a unique perspective on nematode lifestyle and parasitism.</title>
        <authorList>
            <person name="Dieterich C."/>
            <person name="Clifton S.W."/>
            <person name="Schuster L.N."/>
            <person name="Chinwalla A."/>
            <person name="Delehaunty K."/>
            <person name="Dinkelacker I."/>
            <person name="Fulton L."/>
            <person name="Fulton R."/>
            <person name="Godfrey J."/>
            <person name="Minx P."/>
            <person name="Mitreva M."/>
            <person name="Roeseler W."/>
            <person name="Tian H."/>
            <person name="Witte H."/>
            <person name="Yang S.P."/>
            <person name="Wilson R.K."/>
            <person name="Sommer R.J."/>
        </authorList>
    </citation>
    <scope>NUCLEOTIDE SEQUENCE [LARGE SCALE GENOMIC DNA]</scope>
    <source>
        <strain evidence="3">PS312</strain>
    </source>
</reference>
<protein>
    <submittedName>
        <fullName evidence="2">Endo/exonuclease/phosphatase domain-containing protein</fullName>
    </submittedName>
</protein>
<sequence length="1104" mass="123174">MPPKPISSPTLSSPDAAAKIIKLLEALHVKLDSKPQCECNQLRQELMELKKMLGKSAEQPPPPLDTYSAVKMAINDAAAYSEKAKRAVLVGRPEESTPELTLASDQKAIEELCAELNDGSLSQALTDGKIRYHRHPEVKADRKKRILKIVFTDEKTRDQFLSLIRSKRPSTVSRVPGNFVRRDLCPYELQLERKARIDAYALNCKIGGLAYGIRDEKLIKFNGIPRPLPAGYETRPPRRYSELALLNLTNPAINTSLFLQSNGMNMTLNESNSNPSSDILSTLTPMQSKPTVNTTAKGSGTGAVDRSSSEVIVPIPSIHLSVSSDFISPSSPSLSITSKYLFSDSKHIELFYSNARSIRRKSHLLSFIKSLGYHLILLCETWHTSDDGDAFLLGSQGDYVAFRKDRITNAEISRGGGVAILCSPLLNPFLIASFSSDGIECLVIDIHFPNQSNVLSSIRICLIYRSPSCSASSLTSLLSFIDPLISNSFLICGDLNFPSIDWTRLTSPSNNDFLSFVCDHRMTQFVDFKTRGDNILDLVLCNTNIVRNVTPSLPFADHTSISFSLGVPPPPSSEFVPSRQYHLADWESINSLLSSHDWTLALSCLDTENAFTYFSEFCNSLLESFVPKSSRSPFSHYPKHLRILYGKSQRASSFAPNSIRAVSLAKRFERALRVHSERVESRVIDSKNPKAFYSLCKTRLNSSKSAPPGIIDLNGAHLLTNKDKTLAFSQYFASVSTLPLQAPLRSSAPSSTFPLFDLPSISPAQILASIASLAPKCNFSPDGLPNIFYSKCKFSIVSPLLIIFNKSLHSTSIPSLWKQAIVKPIPKTSSNSINTFRPISLTCSVTKIFEKILISEITSYLDSHNLFDFNQAGFRINRSTFTQLINGTLLSVSPSIKDLGVTMQSSLKFNDHISRIVSKARAKVNLIFKCFFSTDPDLYSRAFTTFVRPLLEYGSVVWSPHTVTLANQIENVQRNFSKRLFIRCHIPYSLYPDRIAQLSLSTLEHRRLMSDLLFLHRSIHGFYSYDHTNLFKLSPLGRNLRRSHPLRIGLPYALPKSHSSFATRIIDRWNVLPADFVNSSPIFFRSYLLSLPSISFTSDSLLRL</sequence>
<dbReference type="SUPFAM" id="SSF56219">
    <property type="entry name" value="DNase I-like"/>
    <property type="match status" value="1"/>
</dbReference>
<dbReference type="Proteomes" id="UP000005239">
    <property type="component" value="Unassembled WGS sequence"/>
</dbReference>
<gene>
    <name evidence="2" type="primary">WBGene00274844</name>
</gene>
<evidence type="ECO:0000313" key="2">
    <source>
        <dbReference type="EnsemblMetazoa" id="PPA36475.1"/>
    </source>
</evidence>
<name>A0A2A6CXX8_PRIPA</name>
<proteinExistence type="predicted"/>
<dbReference type="OrthoDB" id="5864445at2759"/>